<dbReference type="AlphaFoldDB" id="A0A183UZ93"/>
<evidence type="ECO:0000313" key="3">
    <source>
        <dbReference type="WBParaSite" id="TCNE_0001381301-mRNA-1"/>
    </source>
</evidence>
<evidence type="ECO:0000313" key="2">
    <source>
        <dbReference type="Proteomes" id="UP000050794"/>
    </source>
</evidence>
<dbReference type="EMBL" id="UYWY01021910">
    <property type="protein sequence ID" value="VDM45134.1"/>
    <property type="molecule type" value="Genomic_DNA"/>
</dbReference>
<reference evidence="3" key="1">
    <citation type="submission" date="2016-06" db="UniProtKB">
        <authorList>
            <consortium name="WormBaseParasite"/>
        </authorList>
    </citation>
    <scope>IDENTIFICATION</scope>
</reference>
<dbReference type="Proteomes" id="UP000050794">
    <property type="component" value="Unassembled WGS sequence"/>
</dbReference>
<evidence type="ECO:0000313" key="1">
    <source>
        <dbReference type="EMBL" id="VDM45134.1"/>
    </source>
</evidence>
<reference evidence="1 2" key="2">
    <citation type="submission" date="2018-11" db="EMBL/GenBank/DDBJ databases">
        <authorList>
            <consortium name="Pathogen Informatics"/>
        </authorList>
    </citation>
    <scope>NUCLEOTIDE SEQUENCE [LARGE SCALE GENOMIC DNA]</scope>
</reference>
<name>A0A183UZ93_TOXCA</name>
<keyword evidence="2" id="KW-1185">Reference proteome</keyword>
<gene>
    <name evidence="1" type="ORF">TCNE_LOCUS13813</name>
</gene>
<sequence length="105" mass="11547">MGIVRCGKSREGTCDILLTGPTDSGMRRGVWNHGMVCFQQNPKVRNGENNCHAAQIPQQPAVTTSSACLNGCFQDGSLVFVASDLRNFEKISINIEQFCKLVFRP</sequence>
<protein>
    <submittedName>
        <fullName evidence="1 3">Uncharacterized protein</fullName>
    </submittedName>
</protein>
<proteinExistence type="predicted"/>
<dbReference type="WBParaSite" id="TCNE_0001381301-mRNA-1">
    <property type="protein sequence ID" value="TCNE_0001381301-mRNA-1"/>
    <property type="gene ID" value="TCNE_0001381301"/>
</dbReference>
<accession>A0A183UZ93</accession>
<organism evidence="2 3">
    <name type="scientific">Toxocara canis</name>
    <name type="common">Canine roundworm</name>
    <dbReference type="NCBI Taxonomy" id="6265"/>
    <lineage>
        <taxon>Eukaryota</taxon>
        <taxon>Metazoa</taxon>
        <taxon>Ecdysozoa</taxon>
        <taxon>Nematoda</taxon>
        <taxon>Chromadorea</taxon>
        <taxon>Rhabditida</taxon>
        <taxon>Spirurina</taxon>
        <taxon>Ascaridomorpha</taxon>
        <taxon>Ascaridoidea</taxon>
        <taxon>Toxocaridae</taxon>
        <taxon>Toxocara</taxon>
    </lineage>
</organism>